<evidence type="ECO:0000313" key="1">
    <source>
        <dbReference type="EMBL" id="KAJ4721764.1"/>
    </source>
</evidence>
<reference evidence="1 2" key="1">
    <citation type="journal article" date="2023" name="Science">
        <title>Complex scaffold remodeling in plant triterpene biosynthesis.</title>
        <authorList>
            <person name="De La Pena R."/>
            <person name="Hodgson H."/>
            <person name="Liu J.C."/>
            <person name="Stephenson M.J."/>
            <person name="Martin A.C."/>
            <person name="Owen C."/>
            <person name="Harkess A."/>
            <person name="Leebens-Mack J."/>
            <person name="Jimenez L.E."/>
            <person name="Osbourn A."/>
            <person name="Sattely E.S."/>
        </authorList>
    </citation>
    <scope>NUCLEOTIDE SEQUENCE [LARGE SCALE GENOMIC DNA]</scope>
    <source>
        <strain evidence="2">cv. JPN11</strain>
        <tissue evidence="1">Leaf</tissue>
    </source>
</reference>
<gene>
    <name evidence="1" type="ORF">OWV82_009415</name>
</gene>
<comment type="caution">
    <text evidence="1">The sequence shown here is derived from an EMBL/GenBank/DDBJ whole genome shotgun (WGS) entry which is preliminary data.</text>
</comment>
<sequence>MEYRWYNGKQELSSRDKQQHEKEQESLIEDLAEDFQLPIHQQPTENVDLENVEQASLDTKLTSSNIGFRLLQKMGWKGKGLGKDEQGIIEPIKSGIRDPKLGIGKQEEDDFFTAEENIQRRKLDIELEETEENAKKREVLAEREQKIQTEVKEIRKVFYCDLCNKQYKLAVEFEAHLSSYDHNHRKRFKEMREMHGTSSRDDRQKREQQRQEREMAKFAQMADAHKQQQQQQKEEESGSAPVSAAPSTATSLTNQDQRKALKFGFSSKGGTLKNSSGSAAKKPKVAVASVFGNDSDDEE</sequence>
<keyword evidence="2" id="KW-1185">Reference proteome</keyword>
<dbReference type="Proteomes" id="UP001164539">
    <property type="component" value="Chromosome 4"/>
</dbReference>
<protein>
    <submittedName>
        <fullName evidence="1">G patch domain-containing protein 8</fullName>
    </submittedName>
</protein>
<dbReference type="EMBL" id="CM051397">
    <property type="protein sequence ID" value="KAJ4721764.1"/>
    <property type="molecule type" value="Genomic_DNA"/>
</dbReference>
<name>A0ACC1YEB3_MELAZ</name>
<proteinExistence type="predicted"/>
<evidence type="ECO:0000313" key="2">
    <source>
        <dbReference type="Proteomes" id="UP001164539"/>
    </source>
</evidence>
<accession>A0ACC1YEB3</accession>
<organism evidence="1 2">
    <name type="scientific">Melia azedarach</name>
    <name type="common">Chinaberry tree</name>
    <dbReference type="NCBI Taxonomy" id="155640"/>
    <lineage>
        <taxon>Eukaryota</taxon>
        <taxon>Viridiplantae</taxon>
        <taxon>Streptophyta</taxon>
        <taxon>Embryophyta</taxon>
        <taxon>Tracheophyta</taxon>
        <taxon>Spermatophyta</taxon>
        <taxon>Magnoliopsida</taxon>
        <taxon>eudicotyledons</taxon>
        <taxon>Gunneridae</taxon>
        <taxon>Pentapetalae</taxon>
        <taxon>rosids</taxon>
        <taxon>malvids</taxon>
        <taxon>Sapindales</taxon>
        <taxon>Meliaceae</taxon>
        <taxon>Melia</taxon>
    </lineage>
</organism>